<comment type="caution">
    <text evidence="3">The sequence shown here is derived from an EMBL/GenBank/DDBJ whole genome shotgun (WGS) entry which is preliminary data.</text>
</comment>
<name>A0AAD4LHL9_9AGAM</name>
<proteinExistence type="predicted"/>
<gene>
    <name evidence="3" type="ORF">EDB92DRAFT_842398</name>
</gene>
<evidence type="ECO:0000313" key="3">
    <source>
        <dbReference type="EMBL" id="KAH8989754.1"/>
    </source>
</evidence>
<evidence type="ECO:0000256" key="1">
    <source>
        <dbReference type="SAM" id="Coils"/>
    </source>
</evidence>
<dbReference type="Proteomes" id="UP001201163">
    <property type="component" value="Unassembled WGS sequence"/>
</dbReference>
<evidence type="ECO:0000256" key="2">
    <source>
        <dbReference type="SAM" id="MobiDB-lite"/>
    </source>
</evidence>
<feature type="coiled-coil region" evidence="1">
    <location>
        <begin position="221"/>
        <end position="287"/>
    </location>
</feature>
<feature type="compositionally biased region" description="Low complexity" evidence="2">
    <location>
        <begin position="151"/>
        <end position="174"/>
    </location>
</feature>
<keyword evidence="1" id="KW-0175">Coiled coil</keyword>
<keyword evidence="4" id="KW-1185">Reference proteome</keyword>
<evidence type="ECO:0000313" key="4">
    <source>
        <dbReference type="Proteomes" id="UP001201163"/>
    </source>
</evidence>
<protein>
    <submittedName>
        <fullName evidence="3">Uncharacterized protein</fullName>
    </submittedName>
</protein>
<reference evidence="3" key="1">
    <citation type="submission" date="2022-01" db="EMBL/GenBank/DDBJ databases">
        <title>Comparative genomics reveals a dynamic genome evolution in the ectomycorrhizal milk-cap (Lactarius) mushrooms.</title>
        <authorList>
            <consortium name="DOE Joint Genome Institute"/>
            <person name="Lebreton A."/>
            <person name="Tang N."/>
            <person name="Kuo A."/>
            <person name="LaButti K."/>
            <person name="Drula E."/>
            <person name="Barry K."/>
            <person name="Clum A."/>
            <person name="Lipzen A."/>
            <person name="Mousain D."/>
            <person name="Ng V."/>
            <person name="Wang R."/>
            <person name="Wang X."/>
            <person name="Dai Y."/>
            <person name="Henrissat B."/>
            <person name="Grigoriev I.V."/>
            <person name="Guerin-Laguette A."/>
            <person name="Yu F."/>
            <person name="Martin F.M."/>
        </authorList>
    </citation>
    <scope>NUCLEOTIDE SEQUENCE</scope>
    <source>
        <strain evidence="3">QP</strain>
    </source>
</reference>
<sequence>MAGDEDKKWSKDQGWKADADGIIIIRASPYCKGGNPDAALLLSCMYGCHTQSSRPTSTQHPSEPQPTSSIAFAKDATGFVVILQPFSATLPSPEARAAWLSGAMRPFCAGNGQLSPGLRAGTPGSPGPSISDLDVRALKSLHTPGGGGTNTNGASAAPPNSGSGTPGSPRLPVVDGGGLGPGASSIEAFVLRVQALITDDHALMERLIRFAQAHDLFKKNAERAQKLAQDSSAALETYQRQVRTLEEQLASSDGLQEQVDQLATEMLAVEERAAEQAETLRQLTEANAVLSACTLQLTEDAAAAQEELRAVDTVSEREFLHYSRRSTSCRRKTGACASSCARLGSYSDSDRAGGGNVEARSAFGSLCFSSIPLASRGRYRAVHLLVLLRGQIETFIKS</sequence>
<dbReference type="AlphaFoldDB" id="A0AAD4LHL9"/>
<dbReference type="EMBL" id="JAKELL010000035">
    <property type="protein sequence ID" value="KAH8989754.1"/>
    <property type="molecule type" value="Genomic_DNA"/>
</dbReference>
<feature type="region of interest" description="Disordered" evidence="2">
    <location>
        <begin position="139"/>
        <end position="178"/>
    </location>
</feature>
<accession>A0AAD4LHL9</accession>
<organism evidence="3 4">
    <name type="scientific">Lactarius akahatsu</name>
    <dbReference type="NCBI Taxonomy" id="416441"/>
    <lineage>
        <taxon>Eukaryota</taxon>
        <taxon>Fungi</taxon>
        <taxon>Dikarya</taxon>
        <taxon>Basidiomycota</taxon>
        <taxon>Agaricomycotina</taxon>
        <taxon>Agaricomycetes</taxon>
        <taxon>Russulales</taxon>
        <taxon>Russulaceae</taxon>
        <taxon>Lactarius</taxon>
    </lineage>
</organism>